<reference evidence="2" key="2">
    <citation type="submission" date="2015-06" db="UniProtKB">
        <authorList>
            <consortium name="EnsemblMetazoa"/>
        </authorList>
    </citation>
    <scope>IDENTIFICATION</scope>
</reference>
<dbReference type="InterPro" id="IPR036028">
    <property type="entry name" value="SH3-like_dom_sf"/>
</dbReference>
<proteinExistence type="predicted"/>
<accession>T1GQT5</accession>
<feature type="compositionally biased region" description="Basic residues" evidence="1">
    <location>
        <begin position="263"/>
        <end position="277"/>
    </location>
</feature>
<evidence type="ECO:0000256" key="1">
    <source>
        <dbReference type="SAM" id="MobiDB-lite"/>
    </source>
</evidence>
<dbReference type="STRING" id="36166.T1GQT5"/>
<feature type="region of interest" description="Disordered" evidence="1">
    <location>
        <begin position="113"/>
        <end position="136"/>
    </location>
</feature>
<organism evidence="2 3">
    <name type="scientific">Megaselia scalaris</name>
    <name type="common">Humpbacked fly</name>
    <name type="synonym">Phora scalaris</name>
    <dbReference type="NCBI Taxonomy" id="36166"/>
    <lineage>
        <taxon>Eukaryota</taxon>
        <taxon>Metazoa</taxon>
        <taxon>Ecdysozoa</taxon>
        <taxon>Arthropoda</taxon>
        <taxon>Hexapoda</taxon>
        <taxon>Insecta</taxon>
        <taxon>Pterygota</taxon>
        <taxon>Neoptera</taxon>
        <taxon>Endopterygota</taxon>
        <taxon>Diptera</taxon>
        <taxon>Brachycera</taxon>
        <taxon>Muscomorpha</taxon>
        <taxon>Platypezoidea</taxon>
        <taxon>Phoridae</taxon>
        <taxon>Megaseliini</taxon>
        <taxon>Megaselia</taxon>
    </lineage>
</organism>
<dbReference type="CDD" id="cd00174">
    <property type="entry name" value="SH3"/>
    <property type="match status" value="1"/>
</dbReference>
<dbReference type="EMBL" id="CAQQ02104174">
    <property type="status" value="NOT_ANNOTATED_CDS"/>
    <property type="molecule type" value="Genomic_DNA"/>
</dbReference>
<feature type="region of interest" description="Disordered" evidence="1">
    <location>
        <begin position="402"/>
        <end position="434"/>
    </location>
</feature>
<evidence type="ECO:0000313" key="2">
    <source>
        <dbReference type="EnsemblMetazoa" id="MESCA006000-PA"/>
    </source>
</evidence>
<dbReference type="SUPFAM" id="SSF50044">
    <property type="entry name" value="SH3-domain"/>
    <property type="match status" value="1"/>
</dbReference>
<keyword evidence="3" id="KW-1185">Reference proteome</keyword>
<feature type="region of interest" description="Disordered" evidence="1">
    <location>
        <begin position="241"/>
        <end position="281"/>
    </location>
</feature>
<dbReference type="OMA" id="YEAHAAN"/>
<name>T1GQT5_MEGSC</name>
<dbReference type="Proteomes" id="UP000015102">
    <property type="component" value="Unassembled WGS sequence"/>
</dbReference>
<feature type="compositionally biased region" description="Basic and acidic residues" evidence="1">
    <location>
        <begin position="127"/>
        <end position="136"/>
    </location>
</feature>
<feature type="compositionally biased region" description="Low complexity" evidence="1">
    <location>
        <begin position="114"/>
        <end position="126"/>
    </location>
</feature>
<feature type="compositionally biased region" description="Basic residues" evidence="1">
    <location>
        <begin position="207"/>
        <end position="217"/>
    </location>
</feature>
<evidence type="ECO:0008006" key="4">
    <source>
        <dbReference type="Google" id="ProtNLM"/>
    </source>
</evidence>
<feature type="region of interest" description="Disordered" evidence="1">
    <location>
        <begin position="198"/>
        <end position="226"/>
    </location>
</feature>
<dbReference type="AlphaFoldDB" id="T1GQT5"/>
<sequence>MAHCPIYTPDLLNICSSVQPLEVKLQNTPFPSQQNLSYDSSDYAEIDEICLELHSTKTQTNSNAAKKPYKNGDENEITSSNNLKAVATTSDMGQNLSLRRPRISLTWILREQHTPSNHNNNNTTLNNEHKNGGSGEEKLFSEKYVSNHNLQEFQEKREPSKELLFVCTPSQKPQHHHHKPHHANTTESLIKRRNFEKNSKLQQQHQQLHHHHIHSHHQTQNPLKSSENNVLDKLEKLDETKSLKSTYSEPSLVAASETNHTNSSHHRRHRHRRRRGDRNRMQKFGYEIRNIDEFLTKCSLSSPGNIPVVLATASTLYQTRPGGYQIEISLPLGMVVNAVFKNQNWLYVQTPHAQEGYVVYSACMPLGILPPTVKGNGSLQTTPCWENTGDVFPMPCGNMTDSEKEVQLRGGTRSEGARTPRPKKYYHQPKPATTYSQSAKLAEKAYAQLRTIQMCTEQKAQEAMKLQQQKTKEKTAVHHKRFSKGLRQTLVAITNNYTSENLTVQKGDIVTLVECRESKDHKQWFYVKTRDDREGFIPAEVAGHGFL</sequence>
<evidence type="ECO:0000313" key="3">
    <source>
        <dbReference type="Proteomes" id="UP000015102"/>
    </source>
</evidence>
<protein>
    <recommendedName>
        <fullName evidence="4">SH3 domain-containing protein</fullName>
    </recommendedName>
</protein>
<dbReference type="Gene3D" id="2.30.30.40">
    <property type="entry name" value="SH3 Domains"/>
    <property type="match status" value="1"/>
</dbReference>
<reference evidence="3" key="1">
    <citation type="submission" date="2013-02" db="EMBL/GenBank/DDBJ databases">
        <authorList>
            <person name="Hughes D."/>
        </authorList>
    </citation>
    <scope>NUCLEOTIDE SEQUENCE</scope>
    <source>
        <strain>Durham</strain>
        <strain evidence="3">NC isolate 2 -- Noor lab</strain>
    </source>
</reference>
<dbReference type="HOGENOM" id="CLU_015987_0_0_1"/>
<dbReference type="EnsemblMetazoa" id="MESCA006000-RA">
    <property type="protein sequence ID" value="MESCA006000-PA"/>
    <property type="gene ID" value="MESCA006000"/>
</dbReference>